<organism evidence="4">
    <name type="scientific">Selaginella moellendorffii</name>
    <name type="common">Spikemoss</name>
    <dbReference type="NCBI Taxonomy" id="88036"/>
    <lineage>
        <taxon>Eukaryota</taxon>
        <taxon>Viridiplantae</taxon>
        <taxon>Streptophyta</taxon>
        <taxon>Embryophyta</taxon>
        <taxon>Tracheophyta</taxon>
        <taxon>Lycopodiopsida</taxon>
        <taxon>Selaginellales</taxon>
        <taxon>Selaginellaceae</taxon>
        <taxon>Selaginella</taxon>
    </lineage>
</organism>
<dbReference type="GO" id="GO:0009451">
    <property type="term" value="P:RNA modification"/>
    <property type="evidence" value="ECO:0000318"/>
    <property type="project" value="GO_Central"/>
</dbReference>
<feature type="repeat" description="PPR" evidence="2">
    <location>
        <begin position="496"/>
        <end position="530"/>
    </location>
</feature>
<keyword evidence="4" id="KW-1185">Reference proteome</keyword>
<dbReference type="KEGG" id="smo:SELMODRAFT_108969"/>
<dbReference type="PROSITE" id="PS51375">
    <property type="entry name" value="PPR"/>
    <property type="match status" value="5"/>
</dbReference>
<evidence type="ECO:0008006" key="5">
    <source>
        <dbReference type="Google" id="ProtNLM"/>
    </source>
</evidence>
<evidence type="ECO:0000256" key="2">
    <source>
        <dbReference type="PROSITE-ProRule" id="PRU00708"/>
    </source>
</evidence>
<gene>
    <name evidence="3" type="ORF">SELMODRAFT_108969</name>
</gene>
<dbReference type="PANTHER" id="PTHR47926">
    <property type="entry name" value="PENTATRICOPEPTIDE REPEAT-CONTAINING PROTEIN"/>
    <property type="match status" value="1"/>
</dbReference>
<dbReference type="eggNOG" id="KOG4197">
    <property type="taxonomic scope" value="Eukaryota"/>
</dbReference>
<name>D8S4S0_SELML</name>
<dbReference type="Pfam" id="PF01535">
    <property type="entry name" value="PPR"/>
    <property type="match status" value="4"/>
</dbReference>
<dbReference type="PANTHER" id="PTHR47926:SF533">
    <property type="entry name" value="DYW DOMAIN-CONTAINING PROTEIN"/>
    <property type="match status" value="1"/>
</dbReference>
<dbReference type="GO" id="GO:0003723">
    <property type="term" value="F:RNA binding"/>
    <property type="evidence" value="ECO:0007669"/>
    <property type="project" value="InterPro"/>
</dbReference>
<dbReference type="Gene3D" id="1.25.40.10">
    <property type="entry name" value="Tetratricopeptide repeat domain"/>
    <property type="match status" value="5"/>
</dbReference>
<dbReference type="AlphaFoldDB" id="D8S4S0"/>
<dbReference type="Gramene" id="EFJ20480">
    <property type="protein sequence ID" value="EFJ20480"/>
    <property type="gene ID" value="SELMODRAFT_108969"/>
</dbReference>
<dbReference type="InterPro" id="IPR046960">
    <property type="entry name" value="PPR_At4g14850-like_plant"/>
</dbReference>
<dbReference type="STRING" id="88036.D8S4S0"/>
<sequence>MYGKCRSVVEARQVFDALGWRKNVFSWSIIISAYAQNGHFREALQLFQAMDLEGMQPNSFTLSSVVAACSGLEDPLQARAIHSRIVGAGFGSDEFVATAMVAMFSRCDGCWIDAKAVFDGMASRSVVSWNAVISGAIRGGEKDQALRLLWRMDNEGTKPDQFSLTTILSACSSVRECREFHARIQASGFQAMLAVQNSLMDCYGKCGSLRDAKMVFDEMVERDVISWTCLIASYVHNDESREAIAIYELMEESARRSLSSLQPNVCTFTAVAEACSIVGALEQGRALYSRINVAAWNFVIASIAQADSSAAADVLELFGEMALEGTKADGVTFAAALGVCTNHVDRGKSLHSFARDAGLDRENAVGAALIAMYSRSGRLDEAWTAFEKIREKSVVAWSSLMTGYAQQGKNWRALQLYEEMILESEVLPDKFTFSTILGVCAELGAAEEGRRVHSQMLACLGFERDAVLGTSLIDMFAKCGNIDAAKLVFDGMLERNVQTWTTLVAGLARHGRGEQAVWWLRRMSMEGFCADQATVTTILHGCNHGGLIDAGRCCFRLAGGEYGIQASCEHYDCVVDLLGRAGRLKDAESLAAAMDDQAPWRILLGACRIHADLAVAKRAAPRVVEESHSHAMLLSNIYSDGGAK</sequence>
<evidence type="ECO:0000313" key="4">
    <source>
        <dbReference type="Proteomes" id="UP000001514"/>
    </source>
</evidence>
<accession>D8S4S0</accession>
<evidence type="ECO:0000256" key="1">
    <source>
        <dbReference type="ARBA" id="ARBA00022737"/>
    </source>
</evidence>
<dbReference type="FunFam" id="1.25.40.10:FF:000242">
    <property type="entry name" value="Pentatricopeptide repeat-containing protein"/>
    <property type="match status" value="1"/>
</dbReference>
<protein>
    <recommendedName>
        <fullName evidence="5">Pentacotripeptide-repeat region of PRORP domain-containing protein</fullName>
    </recommendedName>
</protein>
<dbReference type="InParanoid" id="D8S4S0"/>
<dbReference type="Pfam" id="PF13041">
    <property type="entry name" value="PPR_2"/>
    <property type="match status" value="3"/>
</dbReference>
<dbReference type="EMBL" id="GL377602">
    <property type="protein sequence ID" value="EFJ20480.1"/>
    <property type="molecule type" value="Genomic_DNA"/>
</dbReference>
<dbReference type="Proteomes" id="UP000001514">
    <property type="component" value="Unassembled WGS sequence"/>
</dbReference>
<dbReference type="FunFam" id="1.25.40.10:FF:000285">
    <property type="entry name" value="Pentatricopeptide repeat-containing protein, chloroplastic"/>
    <property type="match status" value="1"/>
</dbReference>
<feature type="repeat" description="PPR" evidence="2">
    <location>
        <begin position="393"/>
        <end position="428"/>
    </location>
</feature>
<dbReference type="NCBIfam" id="TIGR00756">
    <property type="entry name" value="PPR"/>
    <property type="match status" value="5"/>
</dbReference>
<feature type="repeat" description="PPR" evidence="2">
    <location>
        <begin position="125"/>
        <end position="159"/>
    </location>
</feature>
<dbReference type="SUPFAM" id="SSF48452">
    <property type="entry name" value="TPR-like"/>
    <property type="match status" value="1"/>
</dbReference>
<evidence type="ECO:0000313" key="3">
    <source>
        <dbReference type="EMBL" id="EFJ20480.1"/>
    </source>
</evidence>
<dbReference type="InterPro" id="IPR002885">
    <property type="entry name" value="PPR_rpt"/>
</dbReference>
<feature type="repeat" description="PPR" evidence="2">
    <location>
        <begin position="23"/>
        <end position="57"/>
    </location>
</feature>
<feature type="repeat" description="PPR" evidence="2">
    <location>
        <begin position="192"/>
        <end position="226"/>
    </location>
</feature>
<reference evidence="3 4" key="1">
    <citation type="journal article" date="2011" name="Science">
        <title>The Selaginella genome identifies genetic changes associated with the evolution of vascular plants.</title>
        <authorList>
            <person name="Banks J.A."/>
            <person name="Nishiyama T."/>
            <person name="Hasebe M."/>
            <person name="Bowman J.L."/>
            <person name="Gribskov M."/>
            <person name="dePamphilis C."/>
            <person name="Albert V.A."/>
            <person name="Aono N."/>
            <person name="Aoyama T."/>
            <person name="Ambrose B.A."/>
            <person name="Ashton N.W."/>
            <person name="Axtell M.J."/>
            <person name="Barker E."/>
            <person name="Barker M.S."/>
            <person name="Bennetzen J.L."/>
            <person name="Bonawitz N.D."/>
            <person name="Chapple C."/>
            <person name="Cheng C."/>
            <person name="Correa L.G."/>
            <person name="Dacre M."/>
            <person name="DeBarry J."/>
            <person name="Dreyer I."/>
            <person name="Elias M."/>
            <person name="Engstrom E.M."/>
            <person name="Estelle M."/>
            <person name="Feng L."/>
            <person name="Finet C."/>
            <person name="Floyd S.K."/>
            <person name="Frommer W.B."/>
            <person name="Fujita T."/>
            <person name="Gramzow L."/>
            <person name="Gutensohn M."/>
            <person name="Harholt J."/>
            <person name="Hattori M."/>
            <person name="Heyl A."/>
            <person name="Hirai T."/>
            <person name="Hiwatashi Y."/>
            <person name="Ishikawa M."/>
            <person name="Iwata M."/>
            <person name="Karol K.G."/>
            <person name="Koehler B."/>
            <person name="Kolukisaoglu U."/>
            <person name="Kubo M."/>
            <person name="Kurata T."/>
            <person name="Lalonde S."/>
            <person name="Li K."/>
            <person name="Li Y."/>
            <person name="Litt A."/>
            <person name="Lyons E."/>
            <person name="Manning G."/>
            <person name="Maruyama T."/>
            <person name="Michael T.P."/>
            <person name="Mikami K."/>
            <person name="Miyazaki S."/>
            <person name="Morinaga S."/>
            <person name="Murata T."/>
            <person name="Mueller-Roeber B."/>
            <person name="Nelson D.R."/>
            <person name="Obara M."/>
            <person name="Oguri Y."/>
            <person name="Olmstead R.G."/>
            <person name="Onodera N."/>
            <person name="Petersen B.L."/>
            <person name="Pils B."/>
            <person name="Prigge M."/>
            <person name="Rensing S.A."/>
            <person name="Riano-Pachon D.M."/>
            <person name="Roberts A.W."/>
            <person name="Sato Y."/>
            <person name="Scheller H.V."/>
            <person name="Schulz B."/>
            <person name="Schulz C."/>
            <person name="Shakirov E.V."/>
            <person name="Shibagaki N."/>
            <person name="Shinohara N."/>
            <person name="Shippen D.E."/>
            <person name="Soerensen I."/>
            <person name="Sotooka R."/>
            <person name="Sugimoto N."/>
            <person name="Sugita M."/>
            <person name="Sumikawa N."/>
            <person name="Tanurdzic M."/>
            <person name="Theissen G."/>
            <person name="Ulvskov P."/>
            <person name="Wakazuki S."/>
            <person name="Weng J.K."/>
            <person name="Willats W.W."/>
            <person name="Wipf D."/>
            <person name="Wolf P.G."/>
            <person name="Yang L."/>
            <person name="Zimmer A.D."/>
            <person name="Zhu Q."/>
            <person name="Mitros T."/>
            <person name="Hellsten U."/>
            <person name="Loque D."/>
            <person name="Otillar R."/>
            <person name="Salamov A."/>
            <person name="Schmutz J."/>
            <person name="Shapiro H."/>
            <person name="Lindquist E."/>
            <person name="Lucas S."/>
            <person name="Rokhsar D."/>
            <person name="Grigoriev I.V."/>
        </authorList>
    </citation>
    <scope>NUCLEOTIDE SEQUENCE [LARGE SCALE GENOMIC DNA]</scope>
</reference>
<keyword evidence="1" id="KW-0677">Repeat</keyword>
<proteinExistence type="predicted"/>
<dbReference type="InterPro" id="IPR011990">
    <property type="entry name" value="TPR-like_helical_dom_sf"/>
</dbReference>
<dbReference type="FunFam" id="1.25.40.10:FF:000381">
    <property type="entry name" value="Pentatricopeptide repeat-containing protein"/>
    <property type="match status" value="1"/>
</dbReference>
<dbReference type="HOGENOM" id="CLU_002706_0_1_1"/>